<feature type="domain" description="Glycosyltransferase 2-like" evidence="1">
    <location>
        <begin position="8"/>
        <end position="169"/>
    </location>
</feature>
<dbReference type="InterPro" id="IPR001173">
    <property type="entry name" value="Glyco_trans_2-like"/>
</dbReference>
<dbReference type="EMBL" id="CP076724">
    <property type="protein sequence ID" value="QWV95849.1"/>
    <property type="molecule type" value="Genomic_DNA"/>
</dbReference>
<dbReference type="InterPro" id="IPR050834">
    <property type="entry name" value="Glycosyltransf_2"/>
</dbReference>
<dbReference type="EC" id="2.4.-.-" evidence="2"/>
<dbReference type="GO" id="GO:0016757">
    <property type="term" value="F:glycosyltransferase activity"/>
    <property type="evidence" value="ECO:0007669"/>
    <property type="project" value="UniProtKB-KW"/>
</dbReference>
<dbReference type="Proteomes" id="UP000683493">
    <property type="component" value="Chromosome"/>
</dbReference>
<accession>A0ABX8JE23</accession>
<reference evidence="2 3" key="1">
    <citation type="submission" date="2021-06" db="EMBL/GenBank/DDBJ databases">
        <title>Gemonas diversity in paddy soil.</title>
        <authorList>
            <person name="Liu G."/>
        </authorList>
    </citation>
    <scope>NUCLEOTIDE SEQUENCE [LARGE SCALE GENOMIC DNA]</scope>
    <source>
        <strain evidence="2 3">RG29</strain>
    </source>
</reference>
<organism evidence="2 3">
    <name type="scientific">Geomonas diazotrophica</name>
    <dbReference type="NCBI Taxonomy" id="2843197"/>
    <lineage>
        <taxon>Bacteria</taxon>
        <taxon>Pseudomonadati</taxon>
        <taxon>Thermodesulfobacteriota</taxon>
        <taxon>Desulfuromonadia</taxon>
        <taxon>Geobacterales</taxon>
        <taxon>Geobacteraceae</taxon>
        <taxon>Geomonas</taxon>
    </lineage>
</organism>
<keyword evidence="3" id="KW-1185">Reference proteome</keyword>
<gene>
    <name evidence="2" type="ORF">KP005_10620</name>
</gene>
<keyword evidence="2" id="KW-0808">Transferase</keyword>
<protein>
    <submittedName>
        <fullName evidence="2">Glycosyltransferase</fullName>
        <ecNumber evidence="2">2.4.-.-</ecNumber>
    </submittedName>
</protein>
<keyword evidence="2" id="KW-0328">Glycosyltransferase</keyword>
<name>A0ABX8JE23_9BACT</name>
<evidence type="ECO:0000259" key="1">
    <source>
        <dbReference type="Pfam" id="PF00535"/>
    </source>
</evidence>
<evidence type="ECO:0000313" key="2">
    <source>
        <dbReference type="EMBL" id="QWV95849.1"/>
    </source>
</evidence>
<dbReference type="Pfam" id="PF00535">
    <property type="entry name" value="Glycos_transf_2"/>
    <property type="match status" value="1"/>
</dbReference>
<dbReference type="PANTHER" id="PTHR43685">
    <property type="entry name" value="GLYCOSYLTRANSFERASE"/>
    <property type="match status" value="1"/>
</dbReference>
<dbReference type="PANTHER" id="PTHR43685:SF11">
    <property type="entry name" value="GLYCOSYLTRANSFERASE TAGX-RELATED"/>
    <property type="match status" value="1"/>
</dbReference>
<evidence type="ECO:0000313" key="3">
    <source>
        <dbReference type="Proteomes" id="UP000683493"/>
    </source>
</evidence>
<sequence>MVDYGLVSIVTATYNMAQYLPLTVESVLGQTYQNLELIVVDDGSSDDTSEVMARFAAEPRVRYIRLERNCGQTVAKNRGLSEVKGAFVAFVDADNLWKPNKLERQLPLFVASERTGVVYSDAEYIDGSGAVLPYIERKYHDGDITAKLLLSNFVNFNSAVVRKEVIDEVGGFDEALAMGIDWDLWLRISVRYRFRFLPEQTYSYRLWENQMSHQKVKRLKNAEKILEKFQRAYPDAVPAKTLDEAKALLYADYALLELKNGTKSEAMTQAVRALKMRPDRLQFWKTLIKVIIG</sequence>
<proteinExistence type="predicted"/>